<keyword evidence="3" id="KW-0731">Sigma factor</keyword>
<evidence type="ECO:0008006" key="10">
    <source>
        <dbReference type="Google" id="ProtNLM"/>
    </source>
</evidence>
<keyword evidence="9" id="KW-1185">Reference proteome</keyword>
<dbReference type="PANTHER" id="PTHR43133:SF8">
    <property type="entry name" value="RNA POLYMERASE SIGMA FACTOR HI_1459-RELATED"/>
    <property type="match status" value="1"/>
</dbReference>
<dbReference type="PANTHER" id="PTHR43133">
    <property type="entry name" value="RNA POLYMERASE ECF-TYPE SIGMA FACTO"/>
    <property type="match status" value="1"/>
</dbReference>
<dbReference type="Pfam" id="PF04542">
    <property type="entry name" value="Sigma70_r2"/>
    <property type="match status" value="1"/>
</dbReference>
<protein>
    <recommendedName>
        <fullName evidence="10">RNA polymerase sigma factor</fullName>
    </recommendedName>
</protein>
<evidence type="ECO:0000259" key="7">
    <source>
        <dbReference type="Pfam" id="PF08281"/>
    </source>
</evidence>
<accession>A0ABN2QU80</accession>
<dbReference type="SUPFAM" id="SSF88659">
    <property type="entry name" value="Sigma3 and sigma4 domains of RNA polymerase sigma factors"/>
    <property type="match status" value="1"/>
</dbReference>
<evidence type="ECO:0000313" key="8">
    <source>
        <dbReference type="EMBL" id="GAA1958110.1"/>
    </source>
</evidence>
<evidence type="ECO:0000256" key="5">
    <source>
        <dbReference type="ARBA" id="ARBA00023163"/>
    </source>
</evidence>
<evidence type="ECO:0000256" key="4">
    <source>
        <dbReference type="ARBA" id="ARBA00023125"/>
    </source>
</evidence>
<evidence type="ECO:0000256" key="3">
    <source>
        <dbReference type="ARBA" id="ARBA00023082"/>
    </source>
</evidence>
<evidence type="ECO:0000256" key="2">
    <source>
        <dbReference type="ARBA" id="ARBA00023015"/>
    </source>
</evidence>
<dbReference type="InterPro" id="IPR014284">
    <property type="entry name" value="RNA_pol_sigma-70_dom"/>
</dbReference>
<keyword evidence="2" id="KW-0805">Transcription regulation</keyword>
<proteinExistence type="inferred from homology"/>
<keyword evidence="4" id="KW-0238">DNA-binding</keyword>
<dbReference type="SUPFAM" id="SSF88946">
    <property type="entry name" value="Sigma2 domain of RNA polymerase sigma factors"/>
    <property type="match status" value="1"/>
</dbReference>
<dbReference type="InterPro" id="IPR013325">
    <property type="entry name" value="RNA_pol_sigma_r2"/>
</dbReference>
<dbReference type="NCBIfam" id="TIGR02937">
    <property type="entry name" value="sigma70-ECF"/>
    <property type="match status" value="1"/>
</dbReference>
<reference evidence="8 9" key="1">
    <citation type="journal article" date="2019" name="Int. J. Syst. Evol. Microbiol.">
        <title>The Global Catalogue of Microorganisms (GCM) 10K type strain sequencing project: providing services to taxonomists for standard genome sequencing and annotation.</title>
        <authorList>
            <consortium name="The Broad Institute Genomics Platform"/>
            <consortium name="The Broad Institute Genome Sequencing Center for Infectious Disease"/>
            <person name="Wu L."/>
            <person name="Ma J."/>
        </authorList>
    </citation>
    <scope>NUCLEOTIDE SEQUENCE [LARGE SCALE GENOMIC DNA]</scope>
    <source>
        <strain evidence="8 9">JCM 13584</strain>
    </source>
</reference>
<dbReference type="InterPro" id="IPR036388">
    <property type="entry name" value="WH-like_DNA-bd_sf"/>
</dbReference>
<organism evidence="8 9">
    <name type="scientific">Agromyces allii</name>
    <dbReference type="NCBI Taxonomy" id="393607"/>
    <lineage>
        <taxon>Bacteria</taxon>
        <taxon>Bacillati</taxon>
        <taxon>Actinomycetota</taxon>
        <taxon>Actinomycetes</taxon>
        <taxon>Micrococcales</taxon>
        <taxon>Microbacteriaceae</taxon>
        <taxon>Agromyces</taxon>
    </lineage>
</organism>
<keyword evidence="5" id="KW-0804">Transcription</keyword>
<comment type="similarity">
    <text evidence="1">Belongs to the sigma-70 factor family. ECF subfamily.</text>
</comment>
<dbReference type="RefSeq" id="WP_157414082.1">
    <property type="nucleotide sequence ID" value="NZ_BAAAMK010000004.1"/>
</dbReference>
<dbReference type="InterPro" id="IPR039425">
    <property type="entry name" value="RNA_pol_sigma-70-like"/>
</dbReference>
<dbReference type="Pfam" id="PF08281">
    <property type="entry name" value="Sigma70_r4_2"/>
    <property type="match status" value="1"/>
</dbReference>
<evidence type="ECO:0000313" key="9">
    <source>
        <dbReference type="Proteomes" id="UP001499954"/>
    </source>
</evidence>
<evidence type="ECO:0000259" key="6">
    <source>
        <dbReference type="Pfam" id="PF04542"/>
    </source>
</evidence>
<feature type="domain" description="RNA polymerase sigma factor 70 region 4 type 2" evidence="7">
    <location>
        <begin position="146"/>
        <end position="195"/>
    </location>
</feature>
<evidence type="ECO:0000256" key="1">
    <source>
        <dbReference type="ARBA" id="ARBA00010641"/>
    </source>
</evidence>
<dbReference type="Gene3D" id="1.10.1740.10">
    <property type="match status" value="1"/>
</dbReference>
<dbReference type="InterPro" id="IPR013324">
    <property type="entry name" value="RNA_pol_sigma_r3/r4-like"/>
</dbReference>
<dbReference type="EMBL" id="BAAAMK010000004">
    <property type="protein sequence ID" value="GAA1958110.1"/>
    <property type="molecule type" value="Genomic_DNA"/>
</dbReference>
<name>A0ABN2QU80_9MICO</name>
<dbReference type="CDD" id="cd06171">
    <property type="entry name" value="Sigma70_r4"/>
    <property type="match status" value="1"/>
</dbReference>
<comment type="caution">
    <text evidence="8">The sequence shown here is derived from an EMBL/GenBank/DDBJ whole genome shotgun (WGS) entry which is preliminary data.</text>
</comment>
<sequence>MQNTADAADTGSETDDGRRASLVAMISGDPERLRRRSISLGVARDDADDVAQTVLLRAWRSIERLHAPEVGQMCSWLDTIARNAAIDLARQKARRPAVRLDDGFGSADGGGADAAGGRGASGGVVVASAANVSGEVETRLLLDGALQAINALPESLRRPLLLSVADELPAAEIAERLGITTAAVRQRITRARKAIAGCRESGMSDACAVPAASGKPAAS</sequence>
<dbReference type="Proteomes" id="UP001499954">
    <property type="component" value="Unassembled WGS sequence"/>
</dbReference>
<gene>
    <name evidence="8" type="ORF">GCM10009717_25730</name>
</gene>
<dbReference type="Gene3D" id="1.10.10.10">
    <property type="entry name" value="Winged helix-like DNA-binding domain superfamily/Winged helix DNA-binding domain"/>
    <property type="match status" value="1"/>
</dbReference>
<dbReference type="InterPro" id="IPR007627">
    <property type="entry name" value="RNA_pol_sigma70_r2"/>
</dbReference>
<dbReference type="InterPro" id="IPR013249">
    <property type="entry name" value="RNA_pol_sigma70_r4_t2"/>
</dbReference>
<feature type="domain" description="RNA polymerase sigma-70 region 2" evidence="6">
    <location>
        <begin position="44"/>
        <end position="95"/>
    </location>
</feature>